<dbReference type="InterPro" id="IPR017439">
    <property type="entry name" value="Amidohydrolase"/>
</dbReference>
<dbReference type="GO" id="GO:0016787">
    <property type="term" value="F:hydrolase activity"/>
    <property type="evidence" value="ECO:0007669"/>
    <property type="project" value="UniProtKB-KW"/>
</dbReference>
<keyword evidence="3" id="KW-0464">Manganese</keyword>
<evidence type="ECO:0000256" key="3">
    <source>
        <dbReference type="PIRSR" id="PIRSR005962-1"/>
    </source>
</evidence>
<protein>
    <submittedName>
        <fullName evidence="5">Hippurate hydrolase</fullName>
    </submittedName>
</protein>
<keyword evidence="6" id="KW-1185">Reference proteome</keyword>
<dbReference type="Proteomes" id="UP000199473">
    <property type="component" value="Unassembled WGS sequence"/>
</dbReference>
<feature type="binding site" evidence="3">
    <location>
        <position position="102"/>
    </location>
    <ligand>
        <name>Mn(2+)</name>
        <dbReference type="ChEBI" id="CHEBI:29035"/>
        <label>2</label>
    </ligand>
</feature>
<dbReference type="PIRSF" id="PIRSF005962">
    <property type="entry name" value="Pept_M20D_amidohydro"/>
    <property type="match status" value="1"/>
</dbReference>
<dbReference type="Gene3D" id="3.30.70.360">
    <property type="match status" value="1"/>
</dbReference>
<evidence type="ECO:0000313" key="6">
    <source>
        <dbReference type="Proteomes" id="UP000199473"/>
    </source>
</evidence>
<feature type="binding site" evidence="3">
    <location>
        <position position="104"/>
    </location>
    <ligand>
        <name>Mn(2+)</name>
        <dbReference type="ChEBI" id="CHEBI:29035"/>
        <label>2</label>
    </ligand>
</feature>
<dbReference type="PANTHER" id="PTHR11014:SF63">
    <property type="entry name" value="METALLOPEPTIDASE, PUTATIVE (AFU_ORTHOLOGUE AFUA_6G09600)-RELATED"/>
    <property type="match status" value="1"/>
</dbReference>
<proteinExistence type="inferred from homology"/>
<evidence type="ECO:0000256" key="2">
    <source>
        <dbReference type="ARBA" id="ARBA00022801"/>
    </source>
</evidence>
<keyword evidence="3" id="KW-0479">Metal-binding</keyword>
<dbReference type="OrthoDB" id="9777385at2"/>
<dbReference type="FunFam" id="3.30.70.360:FF:000014">
    <property type="entry name" value="N-acyl-L-amino acid amidohydrolase"/>
    <property type="match status" value="1"/>
</dbReference>
<dbReference type="AlphaFoldDB" id="A0A1I3XWH6"/>
<dbReference type="CDD" id="cd05666">
    <property type="entry name" value="M20_Acy1-like"/>
    <property type="match status" value="1"/>
</dbReference>
<dbReference type="SUPFAM" id="SSF55031">
    <property type="entry name" value="Bacterial exopeptidase dimerisation domain"/>
    <property type="match status" value="1"/>
</dbReference>
<comment type="cofactor">
    <cofactor evidence="3">
        <name>Mn(2+)</name>
        <dbReference type="ChEBI" id="CHEBI:29035"/>
    </cofactor>
    <text evidence="3">The Mn(2+) ion enhances activity.</text>
</comment>
<feature type="binding site" evidence="3">
    <location>
        <position position="362"/>
    </location>
    <ligand>
        <name>Mn(2+)</name>
        <dbReference type="ChEBI" id="CHEBI:29035"/>
        <label>2</label>
    </ligand>
</feature>
<dbReference type="GO" id="GO:0046872">
    <property type="term" value="F:metal ion binding"/>
    <property type="evidence" value="ECO:0007669"/>
    <property type="project" value="UniProtKB-KW"/>
</dbReference>
<dbReference type="InterPro" id="IPR011650">
    <property type="entry name" value="Peptidase_M20_dimer"/>
</dbReference>
<name>A0A1I3XWH6_9PROT</name>
<feature type="domain" description="Peptidase M20 dimerisation" evidence="4">
    <location>
        <begin position="189"/>
        <end position="283"/>
    </location>
</feature>
<organism evidence="5 6">
    <name type="scientific">Falsiroseomonas stagni DSM 19981</name>
    <dbReference type="NCBI Taxonomy" id="1123062"/>
    <lineage>
        <taxon>Bacteria</taxon>
        <taxon>Pseudomonadati</taxon>
        <taxon>Pseudomonadota</taxon>
        <taxon>Alphaproteobacteria</taxon>
        <taxon>Acetobacterales</taxon>
        <taxon>Roseomonadaceae</taxon>
        <taxon>Falsiroseomonas</taxon>
    </lineage>
</organism>
<comment type="similarity">
    <text evidence="1">Belongs to the peptidase M20 family.</text>
</comment>
<dbReference type="Gene3D" id="3.40.630.10">
    <property type="entry name" value="Zn peptidases"/>
    <property type="match status" value="1"/>
</dbReference>
<dbReference type="STRING" id="1123062.SAMN02745775_101678"/>
<evidence type="ECO:0000256" key="1">
    <source>
        <dbReference type="ARBA" id="ARBA00006153"/>
    </source>
</evidence>
<feature type="binding site" evidence="3">
    <location>
        <position position="137"/>
    </location>
    <ligand>
        <name>Mn(2+)</name>
        <dbReference type="ChEBI" id="CHEBI:29035"/>
        <label>2</label>
    </ligand>
</feature>
<feature type="binding site" evidence="3">
    <location>
        <position position="163"/>
    </location>
    <ligand>
        <name>Mn(2+)</name>
        <dbReference type="ChEBI" id="CHEBI:29035"/>
        <label>2</label>
    </ligand>
</feature>
<evidence type="ECO:0000259" key="4">
    <source>
        <dbReference type="Pfam" id="PF07687"/>
    </source>
</evidence>
<dbReference type="InterPro" id="IPR036264">
    <property type="entry name" value="Bact_exopeptidase_dim_dom"/>
</dbReference>
<dbReference type="NCBIfam" id="TIGR01891">
    <property type="entry name" value="amidohydrolases"/>
    <property type="match status" value="1"/>
</dbReference>
<sequence>MPVINRIADLQPEMETWRRDLHEYPELRFEESRTAQQVAKLLASWGIEVHTNIAKTGVVGVLRGAGTSGRTIGLRADMDALPMTEATGLPYASKNPGRMHACGHDGHTTMLLGAAKYLAETRNFDGTVHFIFQPAEEGGAGAKVMMDEGLFARFPCDTVYGVHNDPSLPLGEADVRDDVMMAASDIFFITVRGKGGHAARPHGGIDPIVVGAHIVAALQTIVARRVDPLESAVISTTQFHAGTATNIIPDEAQLCGTVRTLKAEVQDLIEASMRRVVEATAAAHDAVAEFTYQRGYPATINHADQARRAARAAASVLGDGKVRRDMPPVMGGEDFSFMLLDRPGAYLKLGQAAGVKGSAPVHTVQYDFNDDLLPVGASYFATLVEQEMPRG</sequence>
<dbReference type="Pfam" id="PF01546">
    <property type="entry name" value="Peptidase_M20"/>
    <property type="match status" value="1"/>
</dbReference>
<reference evidence="5 6" key="1">
    <citation type="submission" date="2016-10" db="EMBL/GenBank/DDBJ databases">
        <authorList>
            <person name="de Groot N.N."/>
        </authorList>
    </citation>
    <scope>NUCLEOTIDE SEQUENCE [LARGE SCALE GENOMIC DNA]</scope>
    <source>
        <strain evidence="5 6">DSM 19981</strain>
    </source>
</reference>
<evidence type="ECO:0000313" key="5">
    <source>
        <dbReference type="EMBL" id="SFK23336.1"/>
    </source>
</evidence>
<gene>
    <name evidence="5" type="ORF">SAMN02745775_101678</name>
</gene>
<dbReference type="Pfam" id="PF07687">
    <property type="entry name" value="M20_dimer"/>
    <property type="match status" value="1"/>
</dbReference>
<dbReference type="RefSeq" id="WP_092955450.1">
    <property type="nucleotide sequence ID" value="NZ_FOSQ01000001.1"/>
</dbReference>
<dbReference type="SUPFAM" id="SSF53187">
    <property type="entry name" value="Zn-dependent exopeptidases"/>
    <property type="match status" value="1"/>
</dbReference>
<dbReference type="PANTHER" id="PTHR11014">
    <property type="entry name" value="PEPTIDASE M20 FAMILY MEMBER"/>
    <property type="match status" value="1"/>
</dbReference>
<dbReference type="EMBL" id="FOSQ01000001">
    <property type="protein sequence ID" value="SFK23336.1"/>
    <property type="molecule type" value="Genomic_DNA"/>
</dbReference>
<keyword evidence="2 5" id="KW-0378">Hydrolase</keyword>
<dbReference type="InterPro" id="IPR002933">
    <property type="entry name" value="Peptidase_M20"/>
</dbReference>
<accession>A0A1I3XWH6</accession>